<keyword evidence="7" id="KW-1185">Reference proteome</keyword>
<dbReference type="GO" id="GO:0016405">
    <property type="term" value="F:CoA-ligase activity"/>
    <property type="evidence" value="ECO:0007669"/>
    <property type="project" value="TreeGrafter"/>
</dbReference>
<dbReference type="EMBL" id="JACMRX010000003">
    <property type="protein sequence ID" value="KAF7993367.1"/>
    <property type="molecule type" value="Genomic_DNA"/>
</dbReference>
<sequence length="156" mass="17050">MSPSYLSSNLNCDDQKTSLSSSSSFVVLEKGSMEFEAASLADYQQIQDDNCSVVILCSSDTTGLPKGVMLSHKNMLAIISAMESPQFCGDLKNGTVFIDYGYGLAIMLSIISRGLTVVSMSLFDPQLFCQTIQKYRIKSIPLVPPIMSFLAKHPMK</sequence>
<evidence type="ECO:0000313" key="6">
    <source>
        <dbReference type="EMBL" id="KAF7993367.1"/>
    </source>
</evidence>
<feature type="domain" description="AMP-dependent synthetase/ligase" evidence="5">
    <location>
        <begin position="42"/>
        <end position="154"/>
    </location>
</feature>
<dbReference type="AlphaFoldDB" id="A0A834XXC1"/>
<evidence type="ECO:0000259" key="5">
    <source>
        <dbReference type="Pfam" id="PF00501"/>
    </source>
</evidence>
<dbReference type="Pfam" id="PF00501">
    <property type="entry name" value="AMP-binding"/>
    <property type="match status" value="1"/>
</dbReference>
<evidence type="ECO:0000256" key="2">
    <source>
        <dbReference type="ARBA" id="ARBA00006432"/>
    </source>
</evidence>
<evidence type="ECO:0000256" key="1">
    <source>
        <dbReference type="ARBA" id="ARBA00004275"/>
    </source>
</evidence>
<evidence type="ECO:0000256" key="4">
    <source>
        <dbReference type="ARBA" id="ARBA00023140"/>
    </source>
</evidence>
<keyword evidence="3" id="KW-0436">Ligase</keyword>
<evidence type="ECO:0000256" key="3">
    <source>
        <dbReference type="ARBA" id="ARBA00022598"/>
    </source>
</evidence>
<name>A0A834XXC1_APHGI</name>
<dbReference type="Gene3D" id="3.40.50.980">
    <property type="match status" value="1"/>
</dbReference>
<keyword evidence="4" id="KW-0576">Peroxisome</keyword>
<proteinExistence type="inferred from homology"/>
<dbReference type="GO" id="GO:0005777">
    <property type="term" value="C:peroxisome"/>
    <property type="evidence" value="ECO:0007669"/>
    <property type="project" value="UniProtKB-SubCell"/>
</dbReference>
<gene>
    <name evidence="6" type="ORF">HCN44_007870</name>
</gene>
<dbReference type="PANTHER" id="PTHR24096:SF149">
    <property type="entry name" value="AMP-BINDING DOMAIN-CONTAINING PROTEIN-RELATED"/>
    <property type="match status" value="1"/>
</dbReference>
<dbReference type="InterPro" id="IPR000873">
    <property type="entry name" value="AMP-dep_synth/lig_dom"/>
</dbReference>
<evidence type="ECO:0000313" key="7">
    <source>
        <dbReference type="Proteomes" id="UP000639338"/>
    </source>
</evidence>
<comment type="caution">
    <text evidence="6">The sequence shown here is derived from an EMBL/GenBank/DDBJ whole genome shotgun (WGS) entry which is preliminary data.</text>
</comment>
<comment type="similarity">
    <text evidence="2">Belongs to the ATP-dependent AMP-binding enzyme family.</text>
</comment>
<accession>A0A834XXC1</accession>
<organism evidence="6 7">
    <name type="scientific">Aphidius gifuensis</name>
    <name type="common">Parasitoid wasp</name>
    <dbReference type="NCBI Taxonomy" id="684658"/>
    <lineage>
        <taxon>Eukaryota</taxon>
        <taxon>Metazoa</taxon>
        <taxon>Ecdysozoa</taxon>
        <taxon>Arthropoda</taxon>
        <taxon>Hexapoda</taxon>
        <taxon>Insecta</taxon>
        <taxon>Pterygota</taxon>
        <taxon>Neoptera</taxon>
        <taxon>Endopterygota</taxon>
        <taxon>Hymenoptera</taxon>
        <taxon>Apocrita</taxon>
        <taxon>Ichneumonoidea</taxon>
        <taxon>Braconidae</taxon>
        <taxon>Aphidiinae</taxon>
        <taxon>Aphidius</taxon>
    </lineage>
</organism>
<reference evidence="6 7" key="1">
    <citation type="submission" date="2020-08" db="EMBL/GenBank/DDBJ databases">
        <title>Aphidius gifuensis genome sequencing and assembly.</title>
        <authorList>
            <person name="Du Z."/>
        </authorList>
    </citation>
    <scope>NUCLEOTIDE SEQUENCE [LARGE SCALE GENOMIC DNA]</scope>
    <source>
        <strain evidence="6">YNYX2018</strain>
        <tissue evidence="6">Adults</tissue>
    </source>
</reference>
<protein>
    <recommendedName>
        <fullName evidence="5">AMP-dependent synthetase/ligase domain-containing protein</fullName>
    </recommendedName>
</protein>
<comment type="subcellular location">
    <subcellularLocation>
        <location evidence="1">Peroxisome</location>
    </subcellularLocation>
</comment>
<dbReference type="Proteomes" id="UP000639338">
    <property type="component" value="Unassembled WGS sequence"/>
</dbReference>
<dbReference type="SUPFAM" id="SSF56801">
    <property type="entry name" value="Acetyl-CoA synthetase-like"/>
    <property type="match status" value="1"/>
</dbReference>
<dbReference type="PANTHER" id="PTHR24096">
    <property type="entry name" value="LONG-CHAIN-FATTY-ACID--COA LIGASE"/>
    <property type="match status" value="1"/>
</dbReference>